<feature type="transmembrane region" description="Helical" evidence="9">
    <location>
        <begin position="468"/>
        <end position="487"/>
    </location>
</feature>
<evidence type="ECO:0000256" key="3">
    <source>
        <dbReference type="ARBA" id="ARBA00022692"/>
    </source>
</evidence>
<dbReference type="GO" id="GO:0015035">
    <property type="term" value="F:protein-disulfide reductase activity"/>
    <property type="evidence" value="ECO:0007669"/>
    <property type="project" value="TreeGrafter"/>
</dbReference>
<dbReference type="Pfam" id="PF02683">
    <property type="entry name" value="DsbD_TM"/>
    <property type="match status" value="1"/>
</dbReference>
<comment type="caution">
    <text evidence="12">The sequence shown here is derived from an EMBL/GenBank/DDBJ whole genome shotgun (WGS) entry which is preliminary data.</text>
</comment>
<keyword evidence="4" id="KW-0201">Cytochrome c-type biogenesis</keyword>
<dbReference type="GO" id="GO:0005886">
    <property type="term" value="C:plasma membrane"/>
    <property type="evidence" value="ECO:0007669"/>
    <property type="project" value="UniProtKB-SubCell"/>
</dbReference>
<evidence type="ECO:0000313" key="12">
    <source>
        <dbReference type="EMBL" id="RPE75786.1"/>
    </source>
</evidence>
<evidence type="ECO:0000256" key="6">
    <source>
        <dbReference type="ARBA" id="ARBA00023136"/>
    </source>
</evidence>
<organism evidence="12 13">
    <name type="scientific">Vulcaniibacterium tengchongense</name>
    <dbReference type="NCBI Taxonomy" id="1273429"/>
    <lineage>
        <taxon>Bacteria</taxon>
        <taxon>Pseudomonadati</taxon>
        <taxon>Pseudomonadota</taxon>
        <taxon>Gammaproteobacteria</taxon>
        <taxon>Lysobacterales</taxon>
        <taxon>Lysobacteraceae</taxon>
        <taxon>Vulcaniibacterium</taxon>
    </lineage>
</organism>
<feature type="transmembrane region" description="Helical" evidence="9">
    <location>
        <begin position="508"/>
        <end position="535"/>
    </location>
</feature>
<keyword evidence="2" id="KW-1003">Cell membrane</keyword>
<evidence type="ECO:0000256" key="8">
    <source>
        <dbReference type="SAM" id="MobiDB-lite"/>
    </source>
</evidence>
<feature type="domain" description="Thioredoxin" evidence="11">
    <location>
        <begin position="649"/>
        <end position="784"/>
    </location>
</feature>
<keyword evidence="6 9" id="KW-0472">Membrane</keyword>
<dbReference type="EMBL" id="RKQN01000004">
    <property type="protein sequence ID" value="RPE75786.1"/>
    <property type="molecule type" value="Genomic_DNA"/>
</dbReference>
<dbReference type="PROSITE" id="PS00194">
    <property type="entry name" value="THIOREDOXIN_1"/>
    <property type="match status" value="1"/>
</dbReference>
<dbReference type="Pfam" id="PF13899">
    <property type="entry name" value="Thioredoxin_7"/>
    <property type="match status" value="1"/>
</dbReference>
<evidence type="ECO:0000256" key="10">
    <source>
        <dbReference type="SAM" id="SignalP"/>
    </source>
</evidence>
<dbReference type="Gene3D" id="3.40.30.10">
    <property type="entry name" value="Glutaredoxin"/>
    <property type="match status" value="1"/>
</dbReference>
<feature type="transmembrane region" description="Helical" evidence="9">
    <location>
        <begin position="427"/>
        <end position="448"/>
    </location>
</feature>
<dbReference type="AlphaFoldDB" id="A0A3N4UYI6"/>
<dbReference type="Pfam" id="PF11412">
    <property type="entry name" value="DsbD_N"/>
    <property type="match status" value="2"/>
</dbReference>
<dbReference type="InterPro" id="IPR013766">
    <property type="entry name" value="Thioredoxin_domain"/>
</dbReference>
<proteinExistence type="predicted"/>
<dbReference type="InterPro" id="IPR035671">
    <property type="entry name" value="DsbD_gamma"/>
</dbReference>
<dbReference type="Gene3D" id="2.60.40.1250">
    <property type="entry name" value="Thiol:disulfide interchange protein DsbD, N-terminal domain"/>
    <property type="match status" value="2"/>
</dbReference>
<keyword evidence="7" id="KW-0676">Redox-active center</keyword>
<dbReference type="PROSITE" id="PS51352">
    <property type="entry name" value="THIOREDOXIN_2"/>
    <property type="match status" value="1"/>
</dbReference>
<dbReference type="InterPro" id="IPR017937">
    <property type="entry name" value="Thioredoxin_CS"/>
</dbReference>
<keyword evidence="13" id="KW-1185">Reference proteome</keyword>
<evidence type="ECO:0000256" key="9">
    <source>
        <dbReference type="SAM" id="Phobius"/>
    </source>
</evidence>
<dbReference type="InterPro" id="IPR028250">
    <property type="entry name" value="DsbDN"/>
</dbReference>
<dbReference type="RefSeq" id="WP_123771003.1">
    <property type="nucleotide sequence ID" value="NZ_RKQN01000004.1"/>
</dbReference>
<feature type="chain" id="PRO_5018111437" evidence="10">
    <location>
        <begin position="36"/>
        <end position="784"/>
    </location>
</feature>
<evidence type="ECO:0000256" key="2">
    <source>
        <dbReference type="ARBA" id="ARBA00022475"/>
    </source>
</evidence>
<feature type="transmembrane region" description="Helical" evidence="9">
    <location>
        <begin position="582"/>
        <end position="601"/>
    </location>
</feature>
<dbReference type="PANTHER" id="PTHR32234:SF3">
    <property type="entry name" value="SUPPRESSION OF COPPER SENSITIVITY PROTEIN"/>
    <property type="match status" value="1"/>
</dbReference>
<dbReference type="OrthoDB" id="9811036at2"/>
<dbReference type="InterPro" id="IPR003834">
    <property type="entry name" value="Cyt_c_assmbl_TM_dom"/>
</dbReference>
<name>A0A3N4UYI6_9GAMM</name>
<gene>
    <name evidence="12" type="ORF">EDC50_2681</name>
</gene>
<keyword evidence="10" id="KW-0732">Signal</keyword>
<feature type="region of interest" description="Disordered" evidence="8">
    <location>
        <begin position="319"/>
        <end position="367"/>
    </location>
</feature>
<feature type="transmembrane region" description="Helical" evidence="9">
    <location>
        <begin position="385"/>
        <end position="406"/>
    </location>
</feature>
<feature type="transmembrane region" description="Helical" evidence="9">
    <location>
        <begin position="632"/>
        <end position="649"/>
    </location>
</feature>
<reference evidence="12 13" key="1">
    <citation type="submission" date="2018-11" db="EMBL/GenBank/DDBJ databases">
        <title>Genomic Encyclopedia of Type Strains, Phase IV (KMG-IV): sequencing the most valuable type-strain genomes for metagenomic binning, comparative biology and taxonomic classification.</title>
        <authorList>
            <person name="Goeker M."/>
        </authorList>
    </citation>
    <scope>NUCLEOTIDE SEQUENCE [LARGE SCALE GENOMIC DNA]</scope>
    <source>
        <strain evidence="12 13">DSM 25623</strain>
    </source>
</reference>
<evidence type="ECO:0000256" key="7">
    <source>
        <dbReference type="ARBA" id="ARBA00023284"/>
    </source>
</evidence>
<evidence type="ECO:0000256" key="4">
    <source>
        <dbReference type="ARBA" id="ARBA00022748"/>
    </source>
</evidence>
<dbReference type="SUPFAM" id="SSF52833">
    <property type="entry name" value="Thioredoxin-like"/>
    <property type="match status" value="1"/>
</dbReference>
<dbReference type="InterPro" id="IPR036929">
    <property type="entry name" value="DsbDN_sf"/>
</dbReference>
<comment type="subcellular location">
    <subcellularLocation>
        <location evidence="1">Cell membrane</location>
        <topology evidence="1">Multi-pass membrane protein</topology>
    </subcellularLocation>
</comment>
<feature type="transmembrane region" description="Helical" evidence="9">
    <location>
        <begin position="541"/>
        <end position="562"/>
    </location>
</feature>
<feature type="transmembrane region" description="Helical" evidence="9">
    <location>
        <begin position="607"/>
        <end position="625"/>
    </location>
</feature>
<evidence type="ECO:0000313" key="13">
    <source>
        <dbReference type="Proteomes" id="UP000269708"/>
    </source>
</evidence>
<keyword evidence="5 9" id="KW-1133">Transmembrane helix</keyword>
<dbReference type="InterPro" id="IPR036249">
    <property type="entry name" value="Thioredoxin-like_sf"/>
</dbReference>
<sequence length="784" mass="81109">MTEPNPACPRAATARRLFALLAAALAGLAAGPAPALDPDELPPVDQVFALSAEATAPDRVEIRWQIADGYYLYRHRTAVQADAGFDAQPLQLPAGKAYRDEFFGDVETYRGELVAVLPGQARAARTTLKIRYQGCADAGVCYPPQTRTVAVSLPQAAAAAAPVPFGAGRGAGLGGGLLGAGGGAEALPLPPEQAFGFEAIARDGDTLLLRFTPARGYYLYRDRTSLRLDGAAGIAPGAPQWPPGRAYRDEHFGDVVVYFDEVEVPVPLRRSRADAATLQLRATFQGCQTDGVCYPPMTRTVAVEVPAGTVAPAAAAAGPGRAADAAPPPGPSPDAGAASPAAAGGIEAVPPASADRDSAASAPAAAARAETPPAARGAALGLPSALLLALLGGLILNLMPCVLPVLSLKALSLAGNGQDPARARRQALWYTAGVLLSFAALGATALALRQAGLALGWGFQLQQPLVVAVLALVMFGLGLSLSGLWHVGGRWTGIGHGLATRAGPAGDFFTGVLAVVVATPCTAPFMGAALAWAFAAPAPTALAVFLALGLGLALPFLLIGFVPALAHRLPRPGAWMETLKQLLAFPLYLTAAWLAWVLARQRGADAIGLWLLAAVLLAFAAWAWARFRGGRRWAGAAAALALLGLLWPLQAIQRLPRGAAPALAEAAQALPVVPYSEQRLADLRAAGRVVFVNVTADWCVTCKANEKAVFARDGFREALEAANAVYMVGDWTDVDPTLTAFLQRYKAVGVPLYVVFPRGGGEGRVLPLVLTLDTARQALAEAAQ</sequence>
<feature type="signal peptide" evidence="10">
    <location>
        <begin position="1"/>
        <end position="35"/>
    </location>
</feature>
<dbReference type="CDD" id="cd02953">
    <property type="entry name" value="DsbDgamma"/>
    <property type="match status" value="1"/>
</dbReference>
<dbReference type="GO" id="GO:0017004">
    <property type="term" value="P:cytochrome complex assembly"/>
    <property type="evidence" value="ECO:0007669"/>
    <property type="project" value="UniProtKB-KW"/>
</dbReference>
<dbReference type="PANTHER" id="PTHR32234">
    <property type="entry name" value="THIOL:DISULFIDE INTERCHANGE PROTEIN DSBD"/>
    <property type="match status" value="1"/>
</dbReference>
<dbReference type="Proteomes" id="UP000269708">
    <property type="component" value="Unassembled WGS sequence"/>
</dbReference>
<evidence type="ECO:0000259" key="11">
    <source>
        <dbReference type="PROSITE" id="PS51352"/>
    </source>
</evidence>
<accession>A0A3N4UYI6</accession>
<protein>
    <submittedName>
        <fullName evidence="12">Thiol:disulfide interchange protein DsbD</fullName>
    </submittedName>
</protein>
<evidence type="ECO:0000256" key="5">
    <source>
        <dbReference type="ARBA" id="ARBA00022989"/>
    </source>
</evidence>
<keyword evidence="3 9" id="KW-0812">Transmembrane</keyword>
<dbReference type="GO" id="GO:0045454">
    <property type="term" value="P:cell redox homeostasis"/>
    <property type="evidence" value="ECO:0007669"/>
    <property type="project" value="TreeGrafter"/>
</dbReference>
<evidence type="ECO:0000256" key="1">
    <source>
        <dbReference type="ARBA" id="ARBA00004651"/>
    </source>
</evidence>
<dbReference type="SUPFAM" id="SSF74863">
    <property type="entry name" value="Thiol:disulfide interchange protein DsbD, N-terminal domain (DsbD-alpha)"/>
    <property type="match status" value="2"/>
</dbReference>
<feature type="compositionally biased region" description="Low complexity" evidence="8">
    <location>
        <begin position="333"/>
        <end position="367"/>
    </location>
</feature>